<reference evidence="5" key="1">
    <citation type="submission" date="2014-05" db="EMBL/GenBank/DDBJ databases">
        <title>Whole genome sequencing of Lactobacillus casei NRIC0644.</title>
        <authorList>
            <person name="Atarashi H."/>
            <person name="Yoshida Y."/>
            <person name="Fujimura S."/>
            <person name="Tanaka N."/>
            <person name="Shiwa Y."/>
            <person name="Yoshikawa H."/>
            <person name="Okada S."/>
            <person name="Nakagawa J."/>
        </authorList>
    </citation>
    <scope>NUCLEOTIDE SEQUENCE [LARGE SCALE GENOMIC DNA]</scope>
    <source>
        <strain evidence="5">NRIC0644</strain>
    </source>
</reference>
<protein>
    <submittedName>
        <fullName evidence="4">Sugar kinase</fullName>
    </submittedName>
</protein>
<dbReference type="PANTHER" id="PTHR10584:SF166">
    <property type="entry name" value="RIBOKINASE"/>
    <property type="match status" value="1"/>
</dbReference>
<accession>A0A0C9NVP3</accession>
<sequence length="270" mass="28856">MKVIAIGDNVVDLYPADKQMYLGGHAANTAVFAAELGLQAAYIGTFGNDARGDFARRMLVERGVDVQHSLQYAGRNAFTTIIGKDGARRKAVGEPPQELRLDPEDIAYINSFDLVYLNSESHADAFLQAITARKVYDFSILDDDKLFKKIAPQIDLAYLSGKARSDDDVEALMRRVAAAGCDRIVCSRGLRGSAALVDGMMSWQQALGVKAVDSLGAGDAYITSFAATLYSSSKPTLDAKVSESLSHAAKFASAQVLLPGSFGHGAPLLS</sequence>
<dbReference type="EMBL" id="BAYM01000038">
    <property type="protein sequence ID" value="GAN36025.1"/>
    <property type="molecule type" value="Genomic_DNA"/>
</dbReference>
<proteinExistence type="predicted"/>
<dbReference type="GO" id="GO:0016301">
    <property type="term" value="F:kinase activity"/>
    <property type="evidence" value="ECO:0007669"/>
    <property type="project" value="UniProtKB-KW"/>
</dbReference>
<keyword evidence="2 4" id="KW-0418">Kinase</keyword>
<dbReference type="Gene3D" id="3.40.1190.20">
    <property type="match status" value="1"/>
</dbReference>
<dbReference type="InterPro" id="IPR011611">
    <property type="entry name" value="PfkB_dom"/>
</dbReference>
<dbReference type="AlphaFoldDB" id="A0A0C9NVP3"/>
<dbReference type="InterPro" id="IPR029056">
    <property type="entry name" value="Ribokinase-like"/>
</dbReference>
<feature type="domain" description="Carbohydrate kinase PfkB" evidence="3">
    <location>
        <begin position="14"/>
        <end position="258"/>
    </location>
</feature>
<dbReference type="SUPFAM" id="SSF53613">
    <property type="entry name" value="Ribokinase-like"/>
    <property type="match status" value="1"/>
</dbReference>
<dbReference type="RefSeq" id="WP_045625162.1">
    <property type="nucleotide sequence ID" value="NZ_BAYM01000038.1"/>
</dbReference>
<evidence type="ECO:0000259" key="3">
    <source>
        <dbReference type="Pfam" id="PF00294"/>
    </source>
</evidence>
<dbReference type="Pfam" id="PF00294">
    <property type="entry name" value="PfkB"/>
    <property type="match status" value="1"/>
</dbReference>
<comment type="caution">
    <text evidence="4">The sequence shown here is derived from an EMBL/GenBank/DDBJ whole genome shotgun (WGS) entry which is preliminary data.</text>
</comment>
<keyword evidence="1" id="KW-0808">Transferase</keyword>
<evidence type="ECO:0000313" key="4">
    <source>
        <dbReference type="EMBL" id="GAN36025.1"/>
    </source>
</evidence>
<dbReference type="PANTHER" id="PTHR10584">
    <property type="entry name" value="SUGAR KINASE"/>
    <property type="match status" value="1"/>
</dbReference>
<organism evidence="4 5">
    <name type="scientific">Lacticaseibacillus paracasei NRIC 0644</name>
    <dbReference type="NCBI Taxonomy" id="1435038"/>
    <lineage>
        <taxon>Bacteria</taxon>
        <taxon>Bacillati</taxon>
        <taxon>Bacillota</taxon>
        <taxon>Bacilli</taxon>
        <taxon>Lactobacillales</taxon>
        <taxon>Lactobacillaceae</taxon>
        <taxon>Lacticaseibacillus</taxon>
    </lineage>
</organism>
<gene>
    <name evidence="4" type="ORF">LC0644_0614</name>
</gene>
<evidence type="ECO:0000256" key="2">
    <source>
        <dbReference type="ARBA" id="ARBA00022777"/>
    </source>
</evidence>
<evidence type="ECO:0000313" key="5">
    <source>
        <dbReference type="Proteomes" id="UP000032552"/>
    </source>
</evidence>
<name>A0A0C9NVP3_LACPA</name>
<evidence type="ECO:0000256" key="1">
    <source>
        <dbReference type="ARBA" id="ARBA00022679"/>
    </source>
</evidence>
<dbReference type="Proteomes" id="UP000032552">
    <property type="component" value="Unassembled WGS sequence"/>
</dbReference>